<gene>
    <name evidence="2" type="ORF">LSS_17935</name>
</gene>
<evidence type="ECO:0000313" key="3">
    <source>
        <dbReference type="Proteomes" id="UP000035800"/>
    </source>
</evidence>
<keyword evidence="1" id="KW-0472">Membrane</keyword>
<reference evidence="2 3" key="1">
    <citation type="journal article" date="2012" name="Gene">
        <title>Sequence of Leptospira santarosai serovar Shermani genome and prediction of virulence-associated genes.</title>
        <authorList>
            <person name="Chou L.F."/>
            <person name="Chen Y.T."/>
            <person name="Lu C.W."/>
            <person name="Ko Y.C."/>
            <person name="Tang C.Y."/>
            <person name="Pan M.J."/>
            <person name="Tian Y.C."/>
            <person name="Chiu C.H."/>
            <person name="Hung C.C."/>
            <person name="Yang C.W."/>
        </authorList>
    </citation>
    <scope>NUCLEOTIDE SEQUENCE [LARGE SCALE GENOMIC DNA]</scope>
    <source>
        <strain evidence="2">LT 821</strain>
    </source>
</reference>
<sequence length="31" mass="3375">MASTLENSLFAINIVILISMVLSLSDVLGYF</sequence>
<dbReference type="AlphaFoldDB" id="K8Y6I0"/>
<dbReference type="Proteomes" id="UP000035800">
    <property type="component" value="Chromosome I"/>
</dbReference>
<keyword evidence="1" id="KW-0812">Transmembrane</keyword>
<keyword evidence="1" id="KW-1133">Transmembrane helix</keyword>
<accession>K8Y6I0</accession>
<reference evidence="2 3" key="2">
    <citation type="journal article" date="2014" name="Emerg. Microbes Infect.">
        <title>Potential impact on kidney infection: a whole-genome analysis of Leptospira santarosai serovar Shermani.</title>
        <authorList>
            <person name="Chou L.F."/>
            <person name="Chen T.W."/>
            <person name="Ko Y.C."/>
            <person name="Pan M.J."/>
            <person name="Tian Y.C."/>
            <person name="Chiu C.H."/>
            <person name="Tang P."/>
            <person name="Hung C.C."/>
            <person name="Yang C.W."/>
        </authorList>
    </citation>
    <scope>NUCLEOTIDE SEQUENCE</scope>
    <source>
        <strain evidence="2 3">LT 821</strain>
    </source>
</reference>
<dbReference type="KEGG" id="lst:LSS_17935"/>
<dbReference type="EMBL" id="CP006694">
    <property type="protein sequence ID" value="EKT85400.1"/>
    <property type="molecule type" value="Genomic_DNA"/>
</dbReference>
<proteinExistence type="predicted"/>
<evidence type="ECO:0000313" key="2">
    <source>
        <dbReference type="EMBL" id="EKT85400.1"/>
    </source>
</evidence>
<feature type="transmembrane region" description="Helical" evidence="1">
    <location>
        <begin position="9"/>
        <end position="30"/>
    </location>
</feature>
<organism evidence="2 3">
    <name type="scientific">Leptospira santarosai serovar Shermani str. LT 821</name>
    <dbReference type="NCBI Taxonomy" id="758847"/>
    <lineage>
        <taxon>Bacteria</taxon>
        <taxon>Pseudomonadati</taxon>
        <taxon>Spirochaetota</taxon>
        <taxon>Spirochaetia</taxon>
        <taxon>Leptospirales</taxon>
        <taxon>Leptospiraceae</taxon>
        <taxon>Leptospira</taxon>
    </lineage>
</organism>
<evidence type="ECO:0000256" key="1">
    <source>
        <dbReference type="SAM" id="Phobius"/>
    </source>
</evidence>
<protein>
    <submittedName>
        <fullName evidence="2">Uncharacterized protein</fullName>
    </submittedName>
</protein>
<name>K8Y6I0_9LEPT</name>